<dbReference type="Proteomes" id="UP000034350">
    <property type="component" value="Unassembled WGS sequence"/>
</dbReference>
<dbReference type="RefSeq" id="XP_024330519.1">
    <property type="nucleotide sequence ID" value="XM_024475701.1"/>
</dbReference>
<evidence type="ECO:0000313" key="1">
    <source>
        <dbReference type="EMBL" id="KKO74777.1"/>
    </source>
</evidence>
<sequence length="59" mass="6847">MNLEKQEKLVSELDAVIESLEKEIIEVCKLNNNIKVQLDDMEKDELLTLAWISAYPKDL</sequence>
<name>A0A0F9YQ39_9MICR</name>
<keyword evidence="2" id="KW-1185">Reference proteome</keyword>
<dbReference type="AlphaFoldDB" id="A0A0F9YQ39"/>
<dbReference type="VEuPathDB" id="MicrosporidiaDB:AAJ76_4600022919"/>
<accession>A0A0F9YQ39</accession>
<protein>
    <submittedName>
        <fullName evidence="1">Uncharacterized protein</fullName>
    </submittedName>
</protein>
<reference evidence="1 2" key="1">
    <citation type="journal article" date="2015" name="Environ. Microbiol.">
        <title>Genome analyses suggest the presence of polyploidy and recent human-driven expansions in eight global populations of the honeybee pathogen Nosema ceranae.</title>
        <authorList>
            <person name="Pelin A."/>
            <person name="Selman M."/>
            <person name="Aris-Brosou S."/>
            <person name="Farinelli L."/>
            <person name="Corradi N."/>
        </authorList>
    </citation>
    <scope>NUCLEOTIDE SEQUENCE [LARGE SCALE GENOMIC DNA]</scope>
    <source>
        <strain evidence="1 2">PA08 1199</strain>
    </source>
</reference>
<evidence type="ECO:0000313" key="2">
    <source>
        <dbReference type="Proteomes" id="UP000034350"/>
    </source>
</evidence>
<dbReference type="EMBL" id="JPQZ01000046">
    <property type="protein sequence ID" value="KKO74777.1"/>
    <property type="molecule type" value="Genomic_DNA"/>
</dbReference>
<proteinExistence type="predicted"/>
<comment type="caution">
    <text evidence="1">The sequence shown here is derived from an EMBL/GenBank/DDBJ whole genome shotgun (WGS) entry which is preliminary data.</text>
</comment>
<gene>
    <name evidence="1" type="ORF">AAJ76_4600022919</name>
</gene>
<organism evidence="1 2">
    <name type="scientific">Vairimorpha ceranae</name>
    <dbReference type="NCBI Taxonomy" id="40302"/>
    <lineage>
        <taxon>Eukaryota</taxon>
        <taxon>Fungi</taxon>
        <taxon>Fungi incertae sedis</taxon>
        <taxon>Microsporidia</taxon>
        <taxon>Nosematidae</taxon>
        <taxon>Vairimorpha</taxon>
    </lineage>
</organism>
<dbReference type="GeneID" id="36320648"/>